<organism evidence="3 4">
    <name type="scientific">Neobacillus vireti LMG 21834</name>
    <dbReference type="NCBI Taxonomy" id="1131730"/>
    <lineage>
        <taxon>Bacteria</taxon>
        <taxon>Bacillati</taxon>
        <taxon>Bacillota</taxon>
        <taxon>Bacilli</taxon>
        <taxon>Bacillales</taxon>
        <taxon>Bacillaceae</taxon>
        <taxon>Neobacillus</taxon>
    </lineage>
</organism>
<keyword evidence="2" id="KW-0732">Signal</keyword>
<dbReference type="EMBL" id="ALAN01000126">
    <property type="protein sequence ID" value="ETI66614.1"/>
    <property type="molecule type" value="Genomic_DNA"/>
</dbReference>
<feature type="transmembrane region" description="Helical" evidence="1">
    <location>
        <begin position="226"/>
        <end position="246"/>
    </location>
</feature>
<feature type="chain" id="PRO_5044503694" evidence="2">
    <location>
        <begin position="23"/>
        <end position="265"/>
    </location>
</feature>
<evidence type="ECO:0000256" key="2">
    <source>
        <dbReference type="SAM" id="SignalP"/>
    </source>
</evidence>
<reference evidence="3 4" key="1">
    <citation type="journal article" date="2014" name="Environ. Microbiol.">
        <title>The nitrate-ammonifying and nosZ-carrying bacterium Bacillus vireti is a potent source and sink for nitric and nitrous oxide under high nitrate conditions.</title>
        <authorList>
            <person name="Mania D."/>
            <person name="Heylen K."/>
            <person name="van Spanning R.J."/>
            <person name="Frostegard A."/>
        </authorList>
    </citation>
    <scope>NUCLEOTIDE SEQUENCE [LARGE SCALE GENOMIC DNA]</scope>
    <source>
        <strain evidence="3 4">LMG 21834</strain>
    </source>
</reference>
<dbReference type="Proteomes" id="UP000018877">
    <property type="component" value="Unassembled WGS sequence"/>
</dbReference>
<dbReference type="Pfam" id="PF09577">
    <property type="entry name" value="Spore_YpjB"/>
    <property type="match status" value="1"/>
</dbReference>
<feature type="signal peptide" evidence="2">
    <location>
        <begin position="1"/>
        <end position="22"/>
    </location>
</feature>
<accession>A0AB94IHT7</accession>
<name>A0AB94IHT7_9BACI</name>
<dbReference type="NCBIfam" id="TIGR02878">
    <property type="entry name" value="spore_ypjB"/>
    <property type="match status" value="1"/>
</dbReference>
<dbReference type="InterPro" id="IPR014231">
    <property type="entry name" value="Spore_YpjB"/>
</dbReference>
<dbReference type="RefSeq" id="WP_024030498.1">
    <property type="nucleotide sequence ID" value="NZ_ALAN01000126.1"/>
</dbReference>
<gene>
    <name evidence="3" type="ORF">BAVI_21668</name>
</gene>
<keyword evidence="1" id="KW-1133">Transmembrane helix</keyword>
<protein>
    <submittedName>
        <fullName evidence="3">Sporulation protein YpjB</fullName>
    </submittedName>
</protein>
<dbReference type="AlphaFoldDB" id="A0AB94IHT7"/>
<proteinExistence type="predicted"/>
<evidence type="ECO:0000256" key="1">
    <source>
        <dbReference type="SAM" id="Phobius"/>
    </source>
</evidence>
<comment type="caution">
    <text evidence="3">The sequence shown here is derived from an EMBL/GenBank/DDBJ whole genome shotgun (WGS) entry which is preliminary data.</text>
</comment>
<sequence>MLKIKWLLLFAIIMMMTPIAAAAEQQSPMERLDDISDEALQMVKFHRYEDAKKMLDYFSDQFTNISGNARPLSVDEVRIVNTSHDEAMEAAVSPNMKYEERINKLTKFRLVIDAIATSHQPLWTEMEEPIMSVFSQARDAAINGDTAHFHANFNTFLSLYNVIYPSMKVDVPIETIQRLDARIDFINEYQSQIISDTKSQQELYALDTDLKNLFANMEKDDADPSLWWVIISTGSIIIMTLSYVGWRKYKGEKTWKKDRSRDHKD</sequence>
<evidence type="ECO:0000313" key="4">
    <source>
        <dbReference type="Proteomes" id="UP000018877"/>
    </source>
</evidence>
<keyword evidence="4" id="KW-1185">Reference proteome</keyword>
<keyword evidence="1" id="KW-0812">Transmembrane</keyword>
<evidence type="ECO:0000313" key="3">
    <source>
        <dbReference type="EMBL" id="ETI66614.1"/>
    </source>
</evidence>
<keyword evidence="1" id="KW-0472">Membrane</keyword>